<evidence type="ECO:0000256" key="1">
    <source>
        <dbReference type="SAM" id="MobiDB-lite"/>
    </source>
</evidence>
<accession>A0A2P2IM02</accession>
<reference evidence="2" key="1">
    <citation type="submission" date="2018-02" db="EMBL/GenBank/DDBJ databases">
        <title>Rhizophora mucronata_Transcriptome.</title>
        <authorList>
            <person name="Meera S.P."/>
            <person name="Sreeshan A."/>
            <person name="Augustine A."/>
        </authorList>
    </citation>
    <scope>NUCLEOTIDE SEQUENCE</scope>
    <source>
        <tissue evidence="2">Leaf</tissue>
    </source>
</reference>
<feature type="region of interest" description="Disordered" evidence="1">
    <location>
        <begin position="1"/>
        <end position="26"/>
    </location>
</feature>
<proteinExistence type="predicted"/>
<sequence>MLSAFPELPNDNVSVTNSPYVKDPSP</sequence>
<name>A0A2P2IM02_RHIMU</name>
<evidence type="ECO:0000313" key="2">
    <source>
        <dbReference type="EMBL" id="MBW82203.1"/>
    </source>
</evidence>
<dbReference type="EMBL" id="GGEC01001720">
    <property type="protein sequence ID" value="MBW82203.1"/>
    <property type="molecule type" value="Transcribed_RNA"/>
</dbReference>
<organism evidence="2">
    <name type="scientific">Rhizophora mucronata</name>
    <name type="common">Asiatic mangrove</name>
    <dbReference type="NCBI Taxonomy" id="61149"/>
    <lineage>
        <taxon>Eukaryota</taxon>
        <taxon>Viridiplantae</taxon>
        <taxon>Streptophyta</taxon>
        <taxon>Embryophyta</taxon>
        <taxon>Tracheophyta</taxon>
        <taxon>Spermatophyta</taxon>
        <taxon>Magnoliopsida</taxon>
        <taxon>eudicotyledons</taxon>
        <taxon>Gunneridae</taxon>
        <taxon>Pentapetalae</taxon>
        <taxon>rosids</taxon>
        <taxon>fabids</taxon>
        <taxon>Malpighiales</taxon>
        <taxon>Rhizophoraceae</taxon>
        <taxon>Rhizophora</taxon>
    </lineage>
</organism>
<protein>
    <submittedName>
        <fullName evidence="2">Uncharacterized protein MANES_05G138600</fullName>
    </submittedName>
</protein>
<dbReference type="AlphaFoldDB" id="A0A2P2IM02"/>